<dbReference type="SUPFAM" id="SSF52799">
    <property type="entry name" value="(Phosphotyrosine protein) phosphatases II"/>
    <property type="match status" value="1"/>
</dbReference>
<evidence type="ECO:0000256" key="1">
    <source>
        <dbReference type="ARBA" id="ARBA00009580"/>
    </source>
</evidence>
<keyword evidence="5" id="KW-1185">Reference proteome</keyword>
<dbReference type="InterPro" id="IPR055214">
    <property type="entry name" value="PTP-NADK"/>
</dbReference>
<comment type="similarity">
    <text evidence="1">Belongs to the protein-tyrosine phosphatase family.</text>
</comment>
<dbReference type="Proteomes" id="UP000319576">
    <property type="component" value="Chromosome"/>
</dbReference>
<dbReference type="Pfam" id="PF22741">
    <property type="entry name" value="PTP-NADK"/>
    <property type="match status" value="1"/>
</dbReference>
<evidence type="ECO:0000313" key="5">
    <source>
        <dbReference type="Proteomes" id="UP000319576"/>
    </source>
</evidence>
<sequence length="197" mass="22380">MRKPWRGFLVAAVAALLVGVPLVYSASRQTHRRNFRVVEDGVLYRSGQLTPAGLDAVIQDYGIKTIVTLRTNRDPGGPNPDAWEEDVCAARGLTHLRLIPKVWGADEKGEVPADANVRRFVEVIDNPKNHPVLVHCFAGIHRTGTLVAVFRMERQRWPVDRAIAEMEFCGFDPEDMHEHIAGYLRSYRPRWQRDDTE</sequence>
<dbReference type="AlphaFoldDB" id="A0A517XSP3"/>
<dbReference type="PROSITE" id="PS50055">
    <property type="entry name" value="TYR_PHOSPHATASE_PTP"/>
    <property type="match status" value="1"/>
</dbReference>
<feature type="domain" description="Tyrosine-protein phosphatase" evidence="2">
    <location>
        <begin position="1"/>
        <end position="149"/>
    </location>
</feature>
<dbReference type="GO" id="GO:0004725">
    <property type="term" value="F:protein tyrosine phosphatase activity"/>
    <property type="evidence" value="ECO:0007669"/>
    <property type="project" value="InterPro"/>
</dbReference>
<reference evidence="4 5" key="1">
    <citation type="submission" date="2019-02" db="EMBL/GenBank/DDBJ databases">
        <title>Deep-cultivation of Planctomycetes and their phenomic and genomic characterization uncovers novel biology.</title>
        <authorList>
            <person name="Wiegand S."/>
            <person name="Jogler M."/>
            <person name="Boedeker C."/>
            <person name="Pinto D."/>
            <person name="Vollmers J."/>
            <person name="Rivas-Marin E."/>
            <person name="Kohn T."/>
            <person name="Peeters S.H."/>
            <person name="Heuer A."/>
            <person name="Rast P."/>
            <person name="Oberbeckmann S."/>
            <person name="Bunk B."/>
            <person name="Jeske O."/>
            <person name="Meyerdierks A."/>
            <person name="Storesund J.E."/>
            <person name="Kallscheuer N."/>
            <person name="Luecker S."/>
            <person name="Lage O.M."/>
            <person name="Pohl T."/>
            <person name="Merkel B.J."/>
            <person name="Hornburger P."/>
            <person name="Mueller R.-W."/>
            <person name="Bruemmer F."/>
            <person name="Labrenz M."/>
            <person name="Spormann A.M."/>
            <person name="Op den Camp H."/>
            <person name="Overmann J."/>
            <person name="Amann R."/>
            <person name="Jetten M.S.M."/>
            <person name="Mascher T."/>
            <person name="Medema M.H."/>
            <person name="Devos D.P."/>
            <person name="Kaster A.-K."/>
            <person name="Ovreas L."/>
            <person name="Rohde M."/>
            <person name="Galperin M.Y."/>
            <person name="Jogler C."/>
        </authorList>
    </citation>
    <scope>NUCLEOTIDE SEQUENCE [LARGE SCALE GENOMIC DNA]</scope>
    <source>
        <strain evidence="4 5">ETA_A1</strain>
    </source>
</reference>
<protein>
    <submittedName>
        <fullName evidence="4">Tyrosine phosphatase family protein</fullName>
    </submittedName>
</protein>
<dbReference type="PROSITE" id="PS00383">
    <property type="entry name" value="TYR_PHOSPHATASE_1"/>
    <property type="match status" value="1"/>
</dbReference>
<feature type="domain" description="Tyrosine specific protein phosphatases" evidence="3">
    <location>
        <begin position="118"/>
        <end position="167"/>
    </location>
</feature>
<gene>
    <name evidence="4" type="ORF">ETAA1_24760</name>
</gene>
<dbReference type="KEGG" id="uli:ETAA1_24760"/>
<dbReference type="PANTHER" id="PTHR31126:SF1">
    <property type="entry name" value="TYROSINE SPECIFIC PROTEIN PHOSPHATASES DOMAIN-CONTAINING PROTEIN"/>
    <property type="match status" value="1"/>
</dbReference>
<organism evidence="4 5">
    <name type="scientific">Urbifossiella limnaea</name>
    <dbReference type="NCBI Taxonomy" id="2528023"/>
    <lineage>
        <taxon>Bacteria</taxon>
        <taxon>Pseudomonadati</taxon>
        <taxon>Planctomycetota</taxon>
        <taxon>Planctomycetia</taxon>
        <taxon>Gemmatales</taxon>
        <taxon>Gemmataceae</taxon>
        <taxon>Urbifossiella</taxon>
    </lineage>
</organism>
<evidence type="ECO:0000259" key="3">
    <source>
        <dbReference type="PROSITE" id="PS50056"/>
    </source>
</evidence>
<dbReference type="InterPro" id="IPR016130">
    <property type="entry name" value="Tyr_Pase_AS"/>
</dbReference>
<evidence type="ECO:0000313" key="4">
    <source>
        <dbReference type="EMBL" id="QDU20524.1"/>
    </source>
</evidence>
<dbReference type="OrthoDB" id="211838at2"/>
<dbReference type="CDD" id="cd14529">
    <property type="entry name" value="TpbA-like"/>
    <property type="match status" value="1"/>
</dbReference>
<dbReference type="InterPro" id="IPR029021">
    <property type="entry name" value="Prot-tyrosine_phosphatase-like"/>
</dbReference>
<dbReference type="RefSeq" id="WP_145238218.1">
    <property type="nucleotide sequence ID" value="NZ_CP036273.1"/>
</dbReference>
<dbReference type="PROSITE" id="PS50056">
    <property type="entry name" value="TYR_PHOSPHATASE_2"/>
    <property type="match status" value="1"/>
</dbReference>
<evidence type="ECO:0000259" key="2">
    <source>
        <dbReference type="PROSITE" id="PS50055"/>
    </source>
</evidence>
<dbReference type="EMBL" id="CP036273">
    <property type="protein sequence ID" value="QDU20524.1"/>
    <property type="molecule type" value="Genomic_DNA"/>
</dbReference>
<name>A0A517XSP3_9BACT</name>
<dbReference type="InterPro" id="IPR000242">
    <property type="entry name" value="PTP_cat"/>
</dbReference>
<proteinExistence type="inferred from homology"/>
<accession>A0A517XSP3</accession>
<dbReference type="PANTHER" id="PTHR31126">
    <property type="entry name" value="TYROSINE-PROTEIN PHOSPHATASE"/>
    <property type="match status" value="1"/>
</dbReference>
<dbReference type="Gene3D" id="3.90.190.10">
    <property type="entry name" value="Protein tyrosine phosphatase superfamily"/>
    <property type="match status" value="1"/>
</dbReference>
<dbReference type="InterPro" id="IPR000387">
    <property type="entry name" value="Tyr_Pase_dom"/>
</dbReference>